<keyword evidence="2" id="KW-1185">Reference proteome</keyword>
<accession>A0A3N4KEY7</accession>
<dbReference type="Proteomes" id="UP000277580">
    <property type="component" value="Unassembled WGS sequence"/>
</dbReference>
<dbReference type="InParanoid" id="A0A3N4KEY7"/>
<dbReference type="AlphaFoldDB" id="A0A3N4KEY7"/>
<sequence length="438" mass="48273">MTHYSWAENGSVLLVLGEPGNPRKPKHPKIFLLFSLATGDLIRSWKVSFAGRVISAHFTSTILLLVTSLPQSLDICDDLLHHITTYSISTGAQLYTQPIPSIELPAPPSYPPGSAWCHAPTATYYHNHITLDDADNFYTPEVQTNAKGPRYHVYEARSAHTGTLTATISLSPVNEAVAASNHWRYDSTIVTCPSSRVHHFSTYKPHPETLADLSLSPGEERDIYSTTYTNWNSTTLSRRTSLILPPLDGYNIAGTDAPEMTSYLSSVRWGVAVGDYYHFGKRCWVYNVSGANEEVVTGATIPDATEGLRRCAPLACYLPSTPLDQHLHSPTGSSPKSWRRFKMLLKAFGVRPPAGAVGESIILGDEEPPCRTHSPTLPEGVVCRWLPEVLREATVVGGDDGVWAVAVSSDEGGRRAKRRVWISWDEGLRLPGRGWARW</sequence>
<protein>
    <submittedName>
        <fullName evidence="1">Uncharacterized protein</fullName>
    </submittedName>
</protein>
<evidence type="ECO:0000313" key="1">
    <source>
        <dbReference type="EMBL" id="RPB09083.1"/>
    </source>
</evidence>
<name>A0A3N4KEY7_9PEZI</name>
<organism evidence="1 2">
    <name type="scientific">Morchella conica CCBAS932</name>
    <dbReference type="NCBI Taxonomy" id="1392247"/>
    <lineage>
        <taxon>Eukaryota</taxon>
        <taxon>Fungi</taxon>
        <taxon>Dikarya</taxon>
        <taxon>Ascomycota</taxon>
        <taxon>Pezizomycotina</taxon>
        <taxon>Pezizomycetes</taxon>
        <taxon>Pezizales</taxon>
        <taxon>Morchellaceae</taxon>
        <taxon>Morchella</taxon>
    </lineage>
</organism>
<reference evidence="1 2" key="1">
    <citation type="journal article" date="2018" name="Nat. Ecol. Evol.">
        <title>Pezizomycetes genomes reveal the molecular basis of ectomycorrhizal truffle lifestyle.</title>
        <authorList>
            <person name="Murat C."/>
            <person name="Payen T."/>
            <person name="Noel B."/>
            <person name="Kuo A."/>
            <person name="Morin E."/>
            <person name="Chen J."/>
            <person name="Kohler A."/>
            <person name="Krizsan K."/>
            <person name="Balestrini R."/>
            <person name="Da Silva C."/>
            <person name="Montanini B."/>
            <person name="Hainaut M."/>
            <person name="Levati E."/>
            <person name="Barry K.W."/>
            <person name="Belfiori B."/>
            <person name="Cichocki N."/>
            <person name="Clum A."/>
            <person name="Dockter R.B."/>
            <person name="Fauchery L."/>
            <person name="Guy J."/>
            <person name="Iotti M."/>
            <person name="Le Tacon F."/>
            <person name="Lindquist E.A."/>
            <person name="Lipzen A."/>
            <person name="Malagnac F."/>
            <person name="Mello A."/>
            <person name="Molinier V."/>
            <person name="Miyauchi S."/>
            <person name="Poulain J."/>
            <person name="Riccioni C."/>
            <person name="Rubini A."/>
            <person name="Sitrit Y."/>
            <person name="Splivallo R."/>
            <person name="Traeger S."/>
            <person name="Wang M."/>
            <person name="Zifcakova L."/>
            <person name="Wipf D."/>
            <person name="Zambonelli A."/>
            <person name="Paolocci F."/>
            <person name="Nowrousian M."/>
            <person name="Ottonello S."/>
            <person name="Baldrian P."/>
            <person name="Spatafora J.W."/>
            <person name="Henrissat B."/>
            <person name="Nagy L.G."/>
            <person name="Aury J.M."/>
            <person name="Wincker P."/>
            <person name="Grigoriev I.V."/>
            <person name="Bonfante P."/>
            <person name="Martin F.M."/>
        </authorList>
    </citation>
    <scope>NUCLEOTIDE SEQUENCE [LARGE SCALE GENOMIC DNA]</scope>
    <source>
        <strain evidence="1 2">CCBAS932</strain>
    </source>
</reference>
<proteinExistence type="predicted"/>
<dbReference type="OrthoDB" id="1425577at2759"/>
<evidence type="ECO:0000313" key="2">
    <source>
        <dbReference type="Proteomes" id="UP000277580"/>
    </source>
</evidence>
<dbReference type="EMBL" id="ML119155">
    <property type="protein sequence ID" value="RPB09083.1"/>
    <property type="molecule type" value="Genomic_DNA"/>
</dbReference>
<gene>
    <name evidence="1" type="ORF">P167DRAFT_538702</name>
</gene>